<feature type="chain" id="PRO_5034657549" description="Inositol 1,4,5-trisphosphate receptor-interacting protein-like 1" evidence="2">
    <location>
        <begin position="24"/>
        <end position="531"/>
    </location>
</feature>
<name>A0A8C3JQ44_9CHAR</name>
<feature type="region of interest" description="Disordered" evidence="1">
    <location>
        <begin position="91"/>
        <end position="115"/>
    </location>
</feature>
<accession>A0A8C3JQ44</accession>
<dbReference type="AlphaFoldDB" id="A0A8C3JQ44"/>
<dbReference type="InterPro" id="IPR026250">
    <property type="entry name" value="ITPRIP-like"/>
</dbReference>
<sequence>MASRRVLGLLLLCTIRLLPMVGNEQGEATRAGVQQHAELPNTELTGLLEKVEERILEEMEPILEETEPMLEDSDFSWGALLFAPMEQCMEPGLQETGGGNGGGRSPRCPPGASVPEFLPGAAGSHWGGEKIQRSAWSLACRRREVETVVGDLLGVLQERLSQSFFLVPQAAIGVGSAFEGWTPCGHDTVFRLLVPLKPSRGHAFHLELGTAGEASAKHRVRVDLACTCAKDTRGEDAMLCFVHQPYEALERNQDSGLLCQLCTGRYLDAQKIARWFQDLVSSAWEEMGLWRPYRLRVLPSHRSCKLELTSASGRSVVVEMLFGVQRGESDIFLSSQLTSASGRSIIVEMLFGVQRGESDIFLSSQAPEAIFTPGITWAESSAVAEAKFFSHVARQALPDSVHLQCLQLLTSSLVGTVLSSYTFKTAVMHLLNMCPGRSVPSTLQLQDIMCYLRSCLEEKRLHHFIFGNECLPEDIVLPRATQPSEPVNLFQCLVEDPEAHAKALWEFQELWKRWWAISSVSSQFVPQDPPE</sequence>
<dbReference type="SMART" id="SM01265">
    <property type="entry name" value="Mab-21"/>
    <property type="match status" value="1"/>
</dbReference>
<evidence type="ECO:0000256" key="2">
    <source>
        <dbReference type="SAM" id="SignalP"/>
    </source>
</evidence>
<reference evidence="3" key="2">
    <citation type="submission" date="2025-09" db="UniProtKB">
        <authorList>
            <consortium name="Ensembl"/>
        </authorList>
    </citation>
    <scope>IDENTIFICATION</scope>
</reference>
<dbReference type="Gene3D" id="1.10.1410.40">
    <property type="match status" value="1"/>
</dbReference>
<dbReference type="PANTHER" id="PTHR10656:SF40">
    <property type="entry name" value="INOSITOL 1,4,5-TRISPHOSPHATE RECEPTOR-INTERACTING PROTEIN-LIKE 1"/>
    <property type="match status" value="1"/>
</dbReference>
<dbReference type="PRINTS" id="PR02107">
    <property type="entry name" value="INOS145TPRIP"/>
</dbReference>
<feature type="signal peptide" evidence="2">
    <location>
        <begin position="1"/>
        <end position="23"/>
    </location>
</feature>
<feature type="compositionally biased region" description="Gly residues" evidence="1">
    <location>
        <begin position="95"/>
        <end position="104"/>
    </location>
</feature>
<dbReference type="Proteomes" id="UP000694419">
    <property type="component" value="Unplaced"/>
</dbReference>
<evidence type="ECO:0000313" key="4">
    <source>
        <dbReference type="Proteomes" id="UP000694419"/>
    </source>
</evidence>
<dbReference type="PANTHER" id="PTHR10656">
    <property type="entry name" value="CELL FATE DETERMINING PROTEIN MAB21-RELATED"/>
    <property type="match status" value="1"/>
</dbReference>
<reference evidence="3" key="1">
    <citation type="submission" date="2025-08" db="UniProtKB">
        <authorList>
            <consortium name="Ensembl"/>
        </authorList>
    </citation>
    <scope>IDENTIFICATION</scope>
</reference>
<evidence type="ECO:0000256" key="1">
    <source>
        <dbReference type="SAM" id="MobiDB-lite"/>
    </source>
</evidence>
<dbReference type="InterPro" id="IPR024810">
    <property type="entry name" value="MAB21L/cGLR"/>
</dbReference>
<keyword evidence="2" id="KW-0732">Signal</keyword>
<evidence type="ECO:0000313" key="3">
    <source>
        <dbReference type="Ensembl" id="ENSCPGP00000011108.1"/>
    </source>
</evidence>
<proteinExistence type="predicted"/>
<organism evidence="3 4">
    <name type="scientific">Calidris pygmaea</name>
    <name type="common">Spoon-billed sandpiper</name>
    <dbReference type="NCBI Taxonomy" id="425635"/>
    <lineage>
        <taxon>Eukaryota</taxon>
        <taxon>Metazoa</taxon>
        <taxon>Chordata</taxon>
        <taxon>Craniata</taxon>
        <taxon>Vertebrata</taxon>
        <taxon>Euteleostomi</taxon>
        <taxon>Archelosauria</taxon>
        <taxon>Archosauria</taxon>
        <taxon>Dinosauria</taxon>
        <taxon>Saurischia</taxon>
        <taxon>Theropoda</taxon>
        <taxon>Coelurosauria</taxon>
        <taxon>Aves</taxon>
        <taxon>Neognathae</taxon>
        <taxon>Neoaves</taxon>
        <taxon>Charadriiformes</taxon>
        <taxon>Scolopacidae</taxon>
        <taxon>Calidris</taxon>
    </lineage>
</organism>
<keyword evidence="4" id="KW-1185">Reference proteome</keyword>
<dbReference type="Ensembl" id="ENSCPGT00000012180.1">
    <property type="protein sequence ID" value="ENSCPGP00000011108.1"/>
    <property type="gene ID" value="ENSCPGG00000007923.1"/>
</dbReference>
<evidence type="ECO:0008006" key="5">
    <source>
        <dbReference type="Google" id="ProtNLM"/>
    </source>
</evidence>
<protein>
    <recommendedName>
        <fullName evidence="5">Inositol 1,4,5-trisphosphate receptor-interacting protein-like 1</fullName>
    </recommendedName>
</protein>
<dbReference type="GO" id="GO:0016020">
    <property type="term" value="C:membrane"/>
    <property type="evidence" value="ECO:0007669"/>
    <property type="project" value="TreeGrafter"/>
</dbReference>
<dbReference type="Gene3D" id="3.30.460.90">
    <property type="match status" value="1"/>
</dbReference>